<reference evidence="2" key="1">
    <citation type="journal article" date="2019" name="Sci. Rep.">
        <title>Draft genome of Tanacetum cinerariifolium, the natural source of mosquito coil.</title>
        <authorList>
            <person name="Yamashiro T."/>
            <person name="Shiraishi A."/>
            <person name="Satake H."/>
            <person name="Nakayama K."/>
        </authorList>
    </citation>
    <scope>NUCLEOTIDE SEQUENCE</scope>
</reference>
<comment type="caution">
    <text evidence="2">The sequence shown here is derived from an EMBL/GenBank/DDBJ whole genome shotgun (WGS) entry which is preliminary data.</text>
</comment>
<proteinExistence type="predicted"/>
<feature type="non-terminal residue" evidence="2">
    <location>
        <position position="1"/>
    </location>
</feature>
<feature type="compositionally biased region" description="Pro residues" evidence="1">
    <location>
        <begin position="10"/>
        <end position="25"/>
    </location>
</feature>
<dbReference type="EMBL" id="BKCJ011299899">
    <property type="protein sequence ID" value="GFD17384.1"/>
    <property type="molecule type" value="Genomic_DNA"/>
</dbReference>
<feature type="region of interest" description="Disordered" evidence="1">
    <location>
        <begin position="1"/>
        <end position="40"/>
    </location>
</feature>
<gene>
    <name evidence="2" type="ORF">Tci_889353</name>
</gene>
<organism evidence="2">
    <name type="scientific">Tanacetum cinerariifolium</name>
    <name type="common">Dalmatian daisy</name>
    <name type="synonym">Chrysanthemum cinerariifolium</name>
    <dbReference type="NCBI Taxonomy" id="118510"/>
    <lineage>
        <taxon>Eukaryota</taxon>
        <taxon>Viridiplantae</taxon>
        <taxon>Streptophyta</taxon>
        <taxon>Embryophyta</taxon>
        <taxon>Tracheophyta</taxon>
        <taxon>Spermatophyta</taxon>
        <taxon>Magnoliopsida</taxon>
        <taxon>eudicotyledons</taxon>
        <taxon>Gunneridae</taxon>
        <taxon>Pentapetalae</taxon>
        <taxon>asterids</taxon>
        <taxon>campanulids</taxon>
        <taxon>Asterales</taxon>
        <taxon>Asteraceae</taxon>
        <taxon>Asteroideae</taxon>
        <taxon>Anthemideae</taxon>
        <taxon>Anthemidinae</taxon>
        <taxon>Tanacetum</taxon>
    </lineage>
</organism>
<evidence type="ECO:0000313" key="2">
    <source>
        <dbReference type="EMBL" id="GFD17384.1"/>
    </source>
</evidence>
<protein>
    <submittedName>
        <fullName evidence="2">Uncharacterized protein</fullName>
    </submittedName>
</protein>
<evidence type="ECO:0000256" key="1">
    <source>
        <dbReference type="SAM" id="MobiDB-lite"/>
    </source>
</evidence>
<accession>A0A699UCD1</accession>
<sequence length="85" mass="9461">PTKKPKSPEEPIPSMPEIPIPPIVTSPPSSRTQRKSIARKPMIKPKSTLSTLDLDAPAQTFLKVIVDEYSNDEEYVDEVWFAVVG</sequence>
<name>A0A699UCD1_TANCI</name>
<dbReference type="AlphaFoldDB" id="A0A699UCD1"/>